<keyword evidence="12" id="KW-1185">Reference proteome</keyword>
<comment type="subcellular location">
    <subcellularLocation>
        <location evidence="1 9">Cell membrane</location>
        <topology evidence="1 9">Multi-pass membrane protein</topology>
    </subcellularLocation>
</comment>
<dbReference type="GO" id="GO:0055085">
    <property type="term" value="P:transmembrane transport"/>
    <property type="evidence" value="ECO:0007669"/>
    <property type="project" value="InterPro"/>
</dbReference>
<keyword evidence="8 9" id="KW-0472">Membrane</keyword>
<dbReference type="Pfam" id="PF00528">
    <property type="entry name" value="BPD_transp_1"/>
    <property type="match status" value="1"/>
</dbReference>
<evidence type="ECO:0000256" key="3">
    <source>
        <dbReference type="ARBA" id="ARBA00022475"/>
    </source>
</evidence>
<feature type="transmembrane region" description="Helical" evidence="9">
    <location>
        <begin position="128"/>
        <end position="153"/>
    </location>
</feature>
<evidence type="ECO:0000256" key="8">
    <source>
        <dbReference type="ARBA" id="ARBA00023136"/>
    </source>
</evidence>
<keyword evidence="6" id="KW-0653">Protein transport</keyword>
<evidence type="ECO:0000256" key="9">
    <source>
        <dbReference type="RuleBase" id="RU363032"/>
    </source>
</evidence>
<feature type="transmembrane region" description="Helical" evidence="9">
    <location>
        <begin position="81"/>
        <end position="107"/>
    </location>
</feature>
<evidence type="ECO:0000256" key="6">
    <source>
        <dbReference type="ARBA" id="ARBA00022927"/>
    </source>
</evidence>
<dbReference type="InterPro" id="IPR035906">
    <property type="entry name" value="MetI-like_sf"/>
</dbReference>
<evidence type="ECO:0000256" key="2">
    <source>
        <dbReference type="ARBA" id="ARBA00022448"/>
    </source>
</evidence>
<dbReference type="PROSITE" id="PS50928">
    <property type="entry name" value="ABC_TM1"/>
    <property type="match status" value="1"/>
</dbReference>
<dbReference type="GO" id="GO:0015833">
    <property type="term" value="P:peptide transport"/>
    <property type="evidence" value="ECO:0007669"/>
    <property type="project" value="UniProtKB-KW"/>
</dbReference>
<sequence length="283" mass="30245">MQTAGFLGYLLRRRNYVALTAALVTLMFVSAAVFAPLLFDWESATRVSLGTALLPPSLSHPLGTDELGRDMLIRIVWGARITLVVAVVSVIIAMSVGIIIGCLCGYHENWLTNATMRFMDFMIAFPRTLLAIIVVTILGSGVLSLTLAIGLSTIPANARLFRGPILALKRRQFALAAKALGATDASILFSHILPNTMSLIIIQGTLLLADAILIGSGLSFLGLGPQPPIPEWGAMIAAARAHVTSHPHVIFAPGLALFVVILAFNLVGDALRDYVDPRSRKAL</sequence>
<dbReference type="AlphaFoldDB" id="A0A2M6UBI2"/>
<reference evidence="11 12" key="1">
    <citation type="submission" date="2015-06" db="EMBL/GenBank/DDBJ databases">
        <title>Comparative genome analysis of nirS-carrying Bradyrhizobium sp. strains.</title>
        <authorList>
            <person name="Ishii S."/>
            <person name="Jang J."/>
            <person name="Nishizawa T."/>
            <person name="Senoo K."/>
        </authorList>
    </citation>
    <scope>NUCLEOTIDE SEQUENCE [LARGE SCALE GENOMIC DNA]</scope>
    <source>
        <strain evidence="11 12">TSA1</strain>
    </source>
</reference>
<keyword evidence="4 9" id="KW-0812">Transmembrane</keyword>
<feature type="transmembrane region" description="Helical" evidence="9">
    <location>
        <begin position="16"/>
        <end position="39"/>
    </location>
</feature>
<organism evidence="11 12">
    <name type="scientific">Bradyrhizobium nitroreducens</name>
    <dbReference type="NCBI Taxonomy" id="709803"/>
    <lineage>
        <taxon>Bacteria</taxon>
        <taxon>Pseudomonadati</taxon>
        <taxon>Pseudomonadota</taxon>
        <taxon>Alphaproteobacteria</taxon>
        <taxon>Hyphomicrobiales</taxon>
        <taxon>Nitrobacteraceae</taxon>
        <taxon>Bradyrhizobium</taxon>
    </lineage>
</organism>
<comment type="caution">
    <text evidence="11">The sequence shown here is derived from an EMBL/GenBank/DDBJ whole genome shotgun (WGS) entry which is preliminary data.</text>
</comment>
<dbReference type="PANTHER" id="PTHR43386:SF1">
    <property type="entry name" value="D,D-DIPEPTIDE TRANSPORT SYSTEM PERMEASE PROTEIN DDPC-RELATED"/>
    <property type="match status" value="1"/>
</dbReference>
<keyword evidence="5" id="KW-0571">Peptide transport</keyword>
<keyword evidence="2 9" id="KW-0813">Transport</keyword>
<feature type="domain" description="ABC transmembrane type-1" evidence="10">
    <location>
        <begin position="79"/>
        <end position="268"/>
    </location>
</feature>
<dbReference type="InterPro" id="IPR000515">
    <property type="entry name" value="MetI-like"/>
</dbReference>
<evidence type="ECO:0000259" key="10">
    <source>
        <dbReference type="PROSITE" id="PS50928"/>
    </source>
</evidence>
<evidence type="ECO:0000313" key="11">
    <source>
        <dbReference type="EMBL" id="PIT01982.1"/>
    </source>
</evidence>
<accession>A0A2M6UBI2</accession>
<gene>
    <name evidence="11" type="ORF">TSA1_15325</name>
</gene>
<dbReference type="Proteomes" id="UP000228930">
    <property type="component" value="Unassembled WGS sequence"/>
</dbReference>
<dbReference type="GO" id="GO:0005886">
    <property type="term" value="C:plasma membrane"/>
    <property type="evidence" value="ECO:0007669"/>
    <property type="project" value="UniProtKB-SubCell"/>
</dbReference>
<keyword evidence="3" id="KW-1003">Cell membrane</keyword>
<name>A0A2M6UBI2_9BRAD</name>
<feature type="transmembrane region" description="Helical" evidence="9">
    <location>
        <begin position="200"/>
        <end position="223"/>
    </location>
</feature>
<evidence type="ECO:0000256" key="1">
    <source>
        <dbReference type="ARBA" id="ARBA00004651"/>
    </source>
</evidence>
<evidence type="ECO:0000256" key="4">
    <source>
        <dbReference type="ARBA" id="ARBA00022692"/>
    </source>
</evidence>
<dbReference type="SUPFAM" id="SSF161098">
    <property type="entry name" value="MetI-like"/>
    <property type="match status" value="1"/>
</dbReference>
<keyword evidence="7 9" id="KW-1133">Transmembrane helix</keyword>
<dbReference type="PANTHER" id="PTHR43386">
    <property type="entry name" value="OLIGOPEPTIDE TRANSPORT SYSTEM PERMEASE PROTEIN APPC"/>
    <property type="match status" value="1"/>
</dbReference>
<evidence type="ECO:0000256" key="5">
    <source>
        <dbReference type="ARBA" id="ARBA00022856"/>
    </source>
</evidence>
<dbReference type="CDD" id="cd06261">
    <property type="entry name" value="TM_PBP2"/>
    <property type="match status" value="1"/>
</dbReference>
<evidence type="ECO:0000256" key="7">
    <source>
        <dbReference type="ARBA" id="ARBA00022989"/>
    </source>
</evidence>
<feature type="transmembrane region" description="Helical" evidence="9">
    <location>
        <begin position="173"/>
        <end position="193"/>
    </location>
</feature>
<dbReference type="InterPro" id="IPR050366">
    <property type="entry name" value="BP-dependent_transpt_permease"/>
</dbReference>
<proteinExistence type="inferred from homology"/>
<dbReference type="GO" id="GO:0015031">
    <property type="term" value="P:protein transport"/>
    <property type="evidence" value="ECO:0007669"/>
    <property type="project" value="UniProtKB-KW"/>
</dbReference>
<feature type="transmembrane region" description="Helical" evidence="9">
    <location>
        <begin position="250"/>
        <end position="271"/>
    </location>
</feature>
<comment type="similarity">
    <text evidence="9">Belongs to the binding-protein-dependent transport system permease family.</text>
</comment>
<dbReference type="Gene3D" id="1.10.3720.10">
    <property type="entry name" value="MetI-like"/>
    <property type="match status" value="1"/>
</dbReference>
<evidence type="ECO:0000313" key="12">
    <source>
        <dbReference type="Proteomes" id="UP000228930"/>
    </source>
</evidence>
<protein>
    <submittedName>
        <fullName evidence="11">ABC transporter permease</fullName>
    </submittedName>
</protein>
<dbReference type="EMBL" id="LFJC01000003">
    <property type="protein sequence ID" value="PIT01982.1"/>
    <property type="molecule type" value="Genomic_DNA"/>
</dbReference>